<evidence type="ECO:0000256" key="14">
    <source>
        <dbReference type="RuleBase" id="RU000304"/>
    </source>
</evidence>
<dbReference type="InterPro" id="IPR000719">
    <property type="entry name" value="Prot_kinase_dom"/>
</dbReference>
<evidence type="ECO:0000256" key="3">
    <source>
        <dbReference type="ARBA" id="ARBA00022527"/>
    </source>
</evidence>
<evidence type="ECO:0000313" key="17">
    <source>
        <dbReference type="Proteomes" id="UP000634136"/>
    </source>
</evidence>
<keyword evidence="17" id="KW-1185">Reference proteome</keyword>
<dbReference type="GO" id="GO:0009738">
    <property type="term" value="P:abscisic acid-activated signaling pathway"/>
    <property type="evidence" value="ECO:0007669"/>
    <property type="project" value="UniProtKB-KW"/>
</dbReference>
<keyword evidence="3 14" id="KW-0723">Serine/threonine-protein kinase</keyword>
<keyword evidence="4" id="KW-0597">Phosphoprotein</keyword>
<keyword evidence="10" id="KW-0539">Nucleus</keyword>
<dbReference type="EC" id="2.7.11.25" evidence="2"/>
<feature type="domain" description="Protein kinase" evidence="15">
    <location>
        <begin position="3"/>
        <end position="253"/>
    </location>
</feature>
<reference evidence="16" key="1">
    <citation type="submission" date="2020-09" db="EMBL/GenBank/DDBJ databases">
        <title>Genome-Enabled Discovery of Anthraquinone Biosynthesis in Senna tora.</title>
        <authorList>
            <person name="Kang S.-H."/>
            <person name="Pandey R.P."/>
            <person name="Lee C.-M."/>
            <person name="Sim J.-S."/>
            <person name="Jeong J.-T."/>
            <person name="Choi B.-S."/>
            <person name="Jung M."/>
            <person name="Ginzburg D."/>
            <person name="Zhao K."/>
            <person name="Won S.Y."/>
            <person name="Oh T.-J."/>
            <person name="Yu Y."/>
            <person name="Kim N.-H."/>
            <person name="Lee O.R."/>
            <person name="Lee T.-H."/>
            <person name="Bashyal P."/>
            <person name="Kim T.-S."/>
            <person name="Lee W.-H."/>
            <person name="Kawkins C."/>
            <person name="Kim C.-K."/>
            <person name="Kim J.S."/>
            <person name="Ahn B.O."/>
            <person name="Rhee S.Y."/>
            <person name="Sohng J.K."/>
        </authorList>
    </citation>
    <scope>NUCLEOTIDE SEQUENCE</scope>
    <source>
        <tissue evidence="16">Leaf</tissue>
    </source>
</reference>
<dbReference type="Pfam" id="PF00069">
    <property type="entry name" value="Pkinase"/>
    <property type="match status" value="1"/>
</dbReference>
<comment type="caution">
    <text evidence="16">The sequence shown here is derived from an EMBL/GenBank/DDBJ whole genome shotgun (WGS) entry which is preliminary data.</text>
</comment>
<dbReference type="SUPFAM" id="SSF56112">
    <property type="entry name" value="Protein kinase-like (PK-like)"/>
    <property type="match status" value="1"/>
</dbReference>
<dbReference type="Proteomes" id="UP000634136">
    <property type="component" value="Unassembled WGS sequence"/>
</dbReference>
<evidence type="ECO:0000256" key="6">
    <source>
        <dbReference type="ARBA" id="ARBA00022682"/>
    </source>
</evidence>
<dbReference type="PROSITE" id="PS00108">
    <property type="entry name" value="PROTEIN_KINASE_ST"/>
    <property type="match status" value="1"/>
</dbReference>
<dbReference type="GO" id="GO:0019901">
    <property type="term" value="F:protein kinase binding"/>
    <property type="evidence" value="ECO:0007669"/>
    <property type="project" value="UniProtKB-ARBA"/>
</dbReference>
<keyword evidence="5" id="KW-0808">Transferase</keyword>
<organism evidence="16 17">
    <name type="scientific">Senna tora</name>
    <dbReference type="NCBI Taxonomy" id="362788"/>
    <lineage>
        <taxon>Eukaryota</taxon>
        <taxon>Viridiplantae</taxon>
        <taxon>Streptophyta</taxon>
        <taxon>Embryophyta</taxon>
        <taxon>Tracheophyta</taxon>
        <taxon>Spermatophyta</taxon>
        <taxon>Magnoliopsida</taxon>
        <taxon>eudicotyledons</taxon>
        <taxon>Gunneridae</taxon>
        <taxon>Pentapetalae</taxon>
        <taxon>rosids</taxon>
        <taxon>fabids</taxon>
        <taxon>Fabales</taxon>
        <taxon>Fabaceae</taxon>
        <taxon>Caesalpinioideae</taxon>
        <taxon>Cassia clade</taxon>
        <taxon>Senna</taxon>
    </lineage>
</organism>
<dbReference type="PANTHER" id="PTHR48011:SF6">
    <property type="entry name" value="PROTEIN KINASE DOMAIN-CONTAINING PROTEIN"/>
    <property type="match status" value="1"/>
</dbReference>
<dbReference type="InterPro" id="IPR011009">
    <property type="entry name" value="Kinase-like_dom_sf"/>
</dbReference>
<dbReference type="GO" id="GO:0004709">
    <property type="term" value="F:MAP kinase kinase kinase activity"/>
    <property type="evidence" value="ECO:0007669"/>
    <property type="project" value="UniProtKB-EC"/>
</dbReference>
<dbReference type="CDD" id="cd06606">
    <property type="entry name" value="STKc_MAPKKK"/>
    <property type="match status" value="1"/>
</dbReference>
<name>A0A834SVC6_9FABA</name>
<dbReference type="InterPro" id="IPR017441">
    <property type="entry name" value="Protein_kinase_ATP_BS"/>
</dbReference>
<dbReference type="OrthoDB" id="275301at2759"/>
<dbReference type="GO" id="GO:0005524">
    <property type="term" value="F:ATP binding"/>
    <property type="evidence" value="ECO:0007669"/>
    <property type="project" value="UniProtKB-UniRule"/>
</dbReference>
<evidence type="ECO:0000256" key="1">
    <source>
        <dbReference type="ARBA" id="ARBA00004123"/>
    </source>
</evidence>
<accession>A0A834SVC6</accession>
<sequence length="360" mass="39670">MDWTRGPTIGRGSTATVSLASSPRSGHVFAVKSAELHRSEFLKREQGILSKLMCPQIVAYKGCDITLENDVLMYNLFMEYAPYGTLSDTVARRGSGLDEVTVRTYAHQILLGLNHLHSNGIVHCDIKGKNVLVTDHGAKIADLGCARMVADCGGAIAGTPVFMAPEVARGEQQGFPADVWALGCTVLEMITGCAPWPDVSDPVSAMYRIGFSGELPEIPGFVSDQGRDFVSKCLKRDPNERWTVGELLRHGFVEELGSISKVKEIEFSNSDSPTSVMDRSIWESTKDSTRVISSDSARDRIRRLCGDDTTSFDDANMPNWEWEEEWISVRSNGVEECNGKTESDYVRKKEMTIVAAFTIL</sequence>
<evidence type="ECO:0000259" key="15">
    <source>
        <dbReference type="PROSITE" id="PS50011"/>
    </source>
</evidence>
<dbReference type="PROSITE" id="PS00107">
    <property type="entry name" value="PROTEIN_KINASE_ATP"/>
    <property type="match status" value="1"/>
</dbReference>
<evidence type="ECO:0000256" key="13">
    <source>
        <dbReference type="PROSITE-ProRule" id="PRU10141"/>
    </source>
</evidence>
<comment type="catalytic activity">
    <reaction evidence="12">
        <text>L-seryl-[protein] + ATP = O-phospho-L-seryl-[protein] + ADP + H(+)</text>
        <dbReference type="Rhea" id="RHEA:17989"/>
        <dbReference type="Rhea" id="RHEA-COMP:9863"/>
        <dbReference type="Rhea" id="RHEA-COMP:11604"/>
        <dbReference type="ChEBI" id="CHEBI:15378"/>
        <dbReference type="ChEBI" id="CHEBI:29999"/>
        <dbReference type="ChEBI" id="CHEBI:30616"/>
        <dbReference type="ChEBI" id="CHEBI:83421"/>
        <dbReference type="ChEBI" id="CHEBI:456216"/>
        <dbReference type="EC" id="2.7.11.25"/>
    </reaction>
</comment>
<evidence type="ECO:0000256" key="8">
    <source>
        <dbReference type="ARBA" id="ARBA00022777"/>
    </source>
</evidence>
<keyword evidence="7 13" id="KW-0547">Nucleotide-binding</keyword>
<evidence type="ECO:0000256" key="9">
    <source>
        <dbReference type="ARBA" id="ARBA00022840"/>
    </source>
</evidence>
<keyword evidence="6" id="KW-0938">Abscisic acid signaling pathway</keyword>
<dbReference type="FunFam" id="1.10.510.10:FF:000852">
    <property type="entry name" value="Mitogen-activated protein kinase kinase kinase 17"/>
    <property type="match status" value="1"/>
</dbReference>
<dbReference type="InterPro" id="IPR052751">
    <property type="entry name" value="Plant_MAPKKK"/>
</dbReference>
<evidence type="ECO:0000256" key="5">
    <source>
        <dbReference type="ARBA" id="ARBA00022679"/>
    </source>
</evidence>
<evidence type="ECO:0000256" key="12">
    <source>
        <dbReference type="ARBA" id="ARBA00048329"/>
    </source>
</evidence>
<feature type="binding site" evidence="13">
    <location>
        <position position="32"/>
    </location>
    <ligand>
        <name>ATP</name>
        <dbReference type="ChEBI" id="CHEBI:30616"/>
    </ligand>
</feature>
<comment type="catalytic activity">
    <reaction evidence="11">
        <text>L-threonyl-[protein] + ATP = O-phospho-L-threonyl-[protein] + ADP + H(+)</text>
        <dbReference type="Rhea" id="RHEA:46608"/>
        <dbReference type="Rhea" id="RHEA-COMP:11060"/>
        <dbReference type="Rhea" id="RHEA-COMP:11605"/>
        <dbReference type="ChEBI" id="CHEBI:15378"/>
        <dbReference type="ChEBI" id="CHEBI:30013"/>
        <dbReference type="ChEBI" id="CHEBI:30616"/>
        <dbReference type="ChEBI" id="CHEBI:61977"/>
        <dbReference type="ChEBI" id="CHEBI:456216"/>
        <dbReference type="EC" id="2.7.11.25"/>
    </reaction>
</comment>
<gene>
    <name evidence="16" type="ORF">G2W53_032169</name>
</gene>
<proteinExistence type="inferred from homology"/>
<dbReference type="GO" id="GO:0006970">
    <property type="term" value="P:response to osmotic stress"/>
    <property type="evidence" value="ECO:0007669"/>
    <property type="project" value="UniProtKB-ARBA"/>
</dbReference>
<evidence type="ECO:0000256" key="2">
    <source>
        <dbReference type="ARBA" id="ARBA00012406"/>
    </source>
</evidence>
<dbReference type="PANTHER" id="PTHR48011">
    <property type="entry name" value="CCR4-NOT TRANSCRIPTIONAL COMPLEX SUBUNIT CAF120-RELATED"/>
    <property type="match status" value="1"/>
</dbReference>
<dbReference type="PROSITE" id="PS50011">
    <property type="entry name" value="PROTEIN_KINASE_DOM"/>
    <property type="match status" value="1"/>
</dbReference>
<dbReference type="Gene3D" id="1.10.510.10">
    <property type="entry name" value="Transferase(Phosphotransferase) domain 1"/>
    <property type="match status" value="1"/>
</dbReference>
<evidence type="ECO:0000256" key="11">
    <source>
        <dbReference type="ARBA" id="ARBA00047559"/>
    </source>
</evidence>
<comment type="subcellular location">
    <subcellularLocation>
        <location evidence="1">Nucleus</location>
    </subcellularLocation>
</comment>
<dbReference type="GO" id="GO:0005634">
    <property type="term" value="C:nucleus"/>
    <property type="evidence" value="ECO:0007669"/>
    <property type="project" value="UniProtKB-SubCell"/>
</dbReference>
<dbReference type="AlphaFoldDB" id="A0A834SVC6"/>
<evidence type="ECO:0000313" key="16">
    <source>
        <dbReference type="EMBL" id="KAF7811193.1"/>
    </source>
</evidence>
<dbReference type="SMART" id="SM00220">
    <property type="entry name" value="S_TKc"/>
    <property type="match status" value="1"/>
</dbReference>
<evidence type="ECO:0000256" key="7">
    <source>
        <dbReference type="ARBA" id="ARBA00022741"/>
    </source>
</evidence>
<dbReference type="EMBL" id="JAAIUW010000010">
    <property type="protein sequence ID" value="KAF7811193.1"/>
    <property type="molecule type" value="Genomic_DNA"/>
</dbReference>
<protein>
    <recommendedName>
        <fullName evidence="2">mitogen-activated protein kinase kinase kinase</fullName>
        <ecNumber evidence="2">2.7.11.25</ecNumber>
    </recommendedName>
</protein>
<keyword evidence="8 16" id="KW-0418">Kinase</keyword>
<evidence type="ECO:0000256" key="4">
    <source>
        <dbReference type="ARBA" id="ARBA00022553"/>
    </source>
</evidence>
<comment type="similarity">
    <text evidence="14">Belongs to the protein kinase superfamily.</text>
</comment>
<evidence type="ECO:0000256" key="10">
    <source>
        <dbReference type="ARBA" id="ARBA00023242"/>
    </source>
</evidence>
<keyword evidence="9 13" id="KW-0067">ATP-binding</keyword>
<dbReference type="InterPro" id="IPR008271">
    <property type="entry name" value="Ser/Thr_kinase_AS"/>
</dbReference>